<evidence type="ECO:0000256" key="1">
    <source>
        <dbReference type="SAM" id="MobiDB-lite"/>
    </source>
</evidence>
<dbReference type="GO" id="GO:0006369">
    <property type="term" value="P:termination of RNA polymerase II transcription"/>
    <property type="evidence" value="ECO:0007669"/>
    <property type="project" value="InterPro"/>
</dbReference>
<dbReference type="GO" id="GO:0000993">
    <property type="term" value="F:RNA polymerase II complex binding"/>
    <property type="evidence" value="ECO:0007669"/>
    <property type="project" value="InterPro"/>
</dbReference>
<dbReference type="InterPro" id="IPR008942">
    <property type="entry name" value="ENTH_VHS"/>
</dbReference>
<keyword evidence="4" id="KW-1185">Reference proteome</keyword>
<protein>
    <submittedName>
        <fullName evidence="3">Pre-mRNA cleavage complex 2 protein Pcf11</fullName>
    </submittedName>
</protein>
<name>A0A087UX80_STEMI</name>
<dbReference type="STRING" id="407821.A0A087UX80"/>
<feature type="region of interest" description="Disordered" evidence="1">
    <location>
        <begin position="170"/>
        <end position="219"/>
    </location>
</feature>
<organism evidence="3 4">
    <name type="scientific">Stegodyphus mimosarum</name>
    <name type="common">African social velvet spider</name>
    <dbReference type="NCBI Taxonomy" id="407821"/>
    <lineage>
        <taxon>Eukaryota</taxon>
        <taxon>Metazoa</taxon>
        <taxon>Ecdysozoa</taxon>
        <taxon>Arthropoda</taxon>
        <taxon>Chelicerata</taxon>
        <taxon>Arachnida</taxon>
        <taxon>Araneae</taxon>
        <taxon>Araneomorphae</taxon>
        <taxon>Entelegynae</taxon>
        <taxon>Eresoidea</taxon>
        <taxon>Eresidae</taxon>
        <taxon>Stegodyphus</taxon>
    </lineage>
</organism>
<dbReference type="Gene3D" id="1.25.40.90">
    <property type="match status" value="1"/>
</dbReference>
<gene>
    <name evidence="3" type="ORF">X975_05109</name>
</gene>
<dbReference type="InterPro" id="IPR006569">
    <property type="entry name" value="CID_dom"/>
</dbReference>
<dbReference type="AlphaFoldDB" id="A0A087UX80"/>
<feature type="non-terminal residue" evidence="3">
    <location>
        <position position="234"/>
    </location>
</feature>
<sequence>MAQTVAEEYKSSLNDLNFNSKPHINMLTMLAEENIRHASVIADTIVHHINTVKPELKLPGLYLVDSIIKNIGGQYLKLFSQHLISLFSSVFEKVDEGTRSLMFKLRQTWNNILPNKTLYGLDVQIRKLDPAWPVTAKPVIKPVQGIHINPRFLGGTTSVENPAMTALKKEESTSNVFKKEETLQPAVPKKEEKETKQVQDEALKRTSASKEKPNILEKKLELSTKKKADLVTAR</sequence>
<dbReference type="SUPFAM" id="SSF48464">
    <property type="entry name" value="ENTH/VHS domain"/>
    <property type="match status" value="1"/>
</dbReference>
<accession>A0A087UX80</accession>
<evidence type="ECO:0000259" key="2">
    <source>
        <dbReference type="PROSITE" id="PS51391"/>
    </source>
</evidence>
<dbReference type="PANTHER" id="PTHR15921">
    <property type="entry name" value="PRE-MRNA CLEAVAGE COMPLEX II"/>
    <property type="match status" value="1"/>
</dbReference>
<dbReference type="PROSITE" id="PS51391">
    <property type="entry name" value="CID"/>
    <property type="match status" value="1"/>
</dbReference>
<proteinExistence type="predicted"/>
<dbReference type="Pfam" id="PF04818">
    <property type="entry name" value="CID"/>
    <property type="match status" value="1"/>
</dbReference>
<dbReference type="InterPro" id="IPR045154">
    <property type="entry name" value="PCF11-like"/>
</dbReference>
<dbReference type="InterPro" id="IPR047415">
    <property type="entry name" value="Pcf11_CID"/>
</dbReference>
<feature type="domain" description="CID" evidence="2">
    <location>
        <begin position="1"/>
        <end position="129"/>
    </location>
</feature>
<dbReference type="GO" id="GO:0003729">
    <property type="term" value="F:mRNA binding"/>
    <property type="evidence" value="ECO:0007669"/>
    <property type="project" value="InterPro"/>
</dbReference>
<dbReference type="GO" id="GO:0005737">
    <property type="term" value="C:cytoplasm"/>
    <property type="evidence" value="ECO:0007669"/>
    <property type="project" value="TreeGrafter"/>
</dbReference>
<dbReference type="OrthoDB" id="6432996at2759"/>
<dbReference type="SMART" id="SM00582">
    <property type="entry name" value="RPR"/>
    <property type="match status" value="1"/>
</dbReference>
<dbReference type="EMBL" id="KK122129">
    <property type="protein sequence ID" value="KFM81969.1"/>
    <property type="molecule type" value="Genomic_DNA"/>
</dbReference>
<dbReference type="GO" id="GO:0005849">
    <property type="term" value="C:mRNA cleavage factor complex"/>
    <property type="evidence" value="ECO:0007669"/>
    <property type="project" value="TreeGrafter"/>
</dbReference>
<dbReference type="Proteomes" id="UP000054359">
    <property type="component" value="Unassembled WGS sequence"/>
</dbReference>
<evidence type="ECO:0000313" key="3">
    <source>
        <dbReference type="EMBL" id="KFM81969.1"/>
    </source>
</evidence>
<reference evidence="3 4" key="1">
    <citation type="submission" date="2013-11" db="EMBL/GenBank/DDBJ databases">
        <title>Genome sequencing of Stegodyphus mimosarum.</title>
        <authorList>
            <person name="Bechsgaard J."/>
        </authorList>
    </citation>
    <scope>NUCLEOTIDE SEQUENCE [LARGE SCALE GENOMIC DNA]</scope>
</reference>
<dbReference type="PANTHER" id="PTHR15921:SF3">
    <property type="entry name" value="PRE-MRNA CLEAVAGE COMPLEX 2 PROTEIN PCF11"/>
    <property type="match status" value="1"/>
</dbReference>
<evidence type="ECO:0000313" key="4">
    <source>
        <dbReference type="Proteomes" id="UP000054359"/>
    </source>
</evidence>
<dbReference type="CDD" id="cd16982">
    <property type="entry name" value="CID_Pcf11"/>
    <property type="match status" value="1"/>
</dbReference>
<dbReference type="GO" id="GO:0031124">
    <property type="term" value="P:mRNA 3'-end processing"/>
    <property type="evidence" value="ECO:0007669"/>
    <property type="project" value="InterPro"/>
</dbReference>